<sequence>MFVKTSFTLIILFTIAQIQITHQNCSSINEKIQRSIIRGNYQNVLNQNQGNLISSKNVIWFGGSIVGNFLRNAIYKVDGEIGFLFCSIGYSLKVDLLQKYELNTVKIWLWDGDYRFYNIKVFIKLGNTETKIYDSNQAQSIVTIKFPNQLVQSLRIYNTAGNTKEGGLQVIKVEAYYKFQ</sequence>
<evidence type="ECO:0000313" key="3">
    <source>
        <dbReference type="Proteomes" id="UP000688137"/>
    </source>
</evidence>
<feature type="signal peptide" evidence="1">
    <location>
        <begin position="1"/>
        <end position="23"/>
    </location>
</feature>
<feature type="chain" id="PRO_5035733650" evidence="1">
    <location>
        <begin position="24"/>
        <end position="180"/>
    </location>
</feature>
<protein>
    <submittedName>
        <fullName evidence="2">Uncharacterized protein</fullName>
    </submittedName>
</protein>
<name>A0A8S1QNH7_PARPR</name>
<reference evidence="2" key="1">
    <citation type="submission" date="2021-01" db="EMBL/GenBank/DDBJ databases">
        <authorList>
            <consortium name="Genoscope - CEA"/>
            <person name="William W."/>
        </authorList>
    </citation>
    <scope>NUCLEOTIDE SEQUENCE</scope>
</reference>
<gene>
    <name evidence="2" type="ORF">PPRIM_AZ9-3.1.T1780009</name>
</gene>
<evidence type="ECO:0000256" key="1">
    <source>
        <dbReference type="SAM" id="SignalP"/>
    </source>
</evidence>
<dbReference type="EMBL" id="CAJJDM010000187">
    <property type="protein sequence ID" value="CAD8116724.1"/>
    <property type="molecule type" value="Genomic_DNA"/>
</dbReference>
<evidence type="ECO:0000313" key="2">
    <source>
        <dbReference type="EMBL" id="CAD8116724.1"/>
    </source>
</evidence>
<dbReference type="Proteomes" id="UP000688137">
    <property type="component" value="Unassembled WGS sequence"/>
</dbReference>
<accession>A0A8S1QNH7</accession>
<dbReference type="AlphaFoldDB" id="A0A8S1QNH7"/>
<proteinExistence type="predicted"/>
<keyword evidence="1" id="KW-0732">Signal</keyword>
<comment type="caution">
    <text evidence="2">The sequence shown here is derived from an EMBL/GenBank/DDBJ whole genome shotgun (WGS) entry which is preliminary data.</text>
</comment>
<organism evidence="2 3">
    <name type="scientific">Paramecium primaurelia</name>
    <dbReference type="NCBI Taxonomy" id="5886"/>
    <lineage>
        <taxon>Eukaryota</taxon>
        <taxon>Sar</taxon>
        <taxon>Alveolata</taxon>
        <taxon>Ciliophora</taxon>
        <taxon>Intramacronucleata</taxon>
        <taxon>Oligohymenophorea</taxon>
        <taxon>Peniculida</taxon>
        <taxon>Parameciidae</taxon>
        <taxon>Paramecium</taxon>
    </lineage>
</organism>
<keyword evidence="3" id="KW-1185">Reference proteome</keyword>